<protein>
    <submittedName>
        <fullName evidence="2">Uncharacterized protein</fullName>
    </submittedName>
</protein>
<proteinExistence type="predicted"/>
<name>A0A2P5X5M7_GOSBA</name>
<evidence type="ECO:0000313" key="3">
    <source>
        <dbReference type="Proteomes" id="UP000239757"/>
    </source>
</evidence>
<accession>A0A2P5X5M7</accession>
<dbReference type="Proteomes" id="UP000239757">
    <property type="component" value="Unassembled WGS sequence"/>
</dbReference>
<evidence type="ECO:0000313" key="2">
    <source>
        <dbReference type="EMBL" id="PPR98642.1"/>
    </source>
</evidence>
<gene>
    <name evidence="2" type="ORF">GOBAR_AA22035</name>
</gene>
<reference evidence="2 3" key="1">
    <citation type="submission" date="2015-01" db="EMBL/GenBank/DDBJ databases">
        <title>Genome of allotetraploid Gossypium barbadense reveals genomic plasticity and fiber elongation in cotton evolution.</title>
        <authorList>
            <person name="Chen X."/>
            <person name="Liu X."/>
            <person name="Zhao B."/>
            <person name="Zheng H."/>
            <person name="Hu Y."/>
            <person name="Lu G."/>
            <person name="Yang C."/>
            <person name="Chen J."/>
            <person name="Shan C."/>
            <person name="Zhang L."/>
            <person name="Zhou Y."/>
            <person name="Wang L."/>
            <person name="Guo W."/>
            <person name="Bai Y."/>
            <person name="Ruan J."/>
            <person name="Shangguan X."/>
            <person name="Mao Y."/>
            <person name="Jiang J."/>
            <person name="Zhu Y."/>
            <person name="Lei J."/>
            <person name="Kang H."/>
            <person name="Chen S."/>
            <person name="He X."/>
            <person name="Wang R."/>
            <person name="Wang Y."/>
            <person name="Chen J."/>
            <person name="Wang L."/>
            <person name="Yu S."/>
            <person name="Wang B."/>
            <person name="Wei J."/>
            <person name="Song S."/>
            <person name="Lu X."/>
            <person name="Gao Z."/>
            <person name="Gu W."/>
            <person name="Deng X."/>
            <person name="Ma D."/>
            <person name="Wang S."/>
            <person name="Liang W."/>
            <person name="Fang L."/>
            <person name="Cai C."/>
            <person name="Zhu X."/>
            <person name="Zhou B."/>
            <person name="Zhang Y."/>
            <person name="Chen Z."/>
            <person name="Xu S."/>
            <person name="Zhu R."/>
            <person name="Wang S."/>
            <person name="Zhang T."/>
            <person name="Zhao G."/>
        </authorList>
    </citation>
    <scope>NUCLEOTIDE SEQUENCE [LARGE SCALE GENOMIC DNA]</scope>
    <source>
        <strain evidence="3">cv. Xinhai21</strain>
        <tissue evidence="2">Leaf</tissue>
    </source>
</reference>
<dbReference type="EMBL" id="KZ665623">
    <property type="protein sequence ID" value="PPR98642.1"/>
    <property type="molecule type" value="Genomic_DNA"/>
</dbReference>
<evidence type="ECO:0000256" key="1">
    <source>
        <dbReference type="SAM" id="MobiDB-lite"/>
    </source>
</evidence>
<feature type="region of interest" description="Disordered" evidence="1">
    <location>
        <begin position="82"/>
        <end position="134"/>
    </location>
</feature>
<sequence length="134" mass="14885">MSIREQQLSSSNLDSAVANNNQPQDYFNLGAADHPNQVFLDEGIFHLQLLYQCIMNPFEKKLDSSLLLPDVNRYFAEENPQDIVLADPPHNKLAKVGRQGSGKSKKKGASSVSKNAIRDQQQTSGEGTGHRYNL</sequence>
<organism evidence="2 3">
    <name type="scientific">Gossypium barbadense</name>
    <name type="common">Sea Island cotton</name>
    <name type="synonym">Hibiscus barbadensis</name>
    <dbReference type="NCBI Taxonomy" id="3634"/>
    <lineage>
        <taxon>Eukaryota</taxon>
        <taxon>Viridiplantae</taxon>
        <taxon>Streptophyta</taxon>
        <taxon>Embryophyta</taxon>
        <taxon>Tracheophyta</taxon>
        <taxon>Spermatophyta</taxon>
        <taxon>Magnoliopsida</taxon>
        <taxon>eudicotyledons</taxon>
        <taxon>Gunneridae</taxon>
        <taxon>Pentapetalae</taxon>
        <taxon>rosids</taxon>
        <taxon>malvids</taxon>
        <taxon>Malvales</taxon>
        <taxon>Malvaceae</taxon>
        <taxon>Malvoideae</taxon>
        <taxon>Gossypium</taxon>
    </lineage>
</organism>
<dbReference type="AlphaFoldDB" id="A0A2P5X5M7"/>